<dbReference type="OrthoDB" id="2802474at2759"/>
<gene>
    <name evidence="8" type="ORF">PHLCEN_2v1847</name>
    <name evidence="7" type="ORF">PHLCEN_2v8525</name>
</gene>
<comment type="subcellular location">
    <subcellularLocation>
        <location evidence="1">Nucleus</location>
    </subcellularLocation>
</comment>
<evidence type="ECO:0000313" key="8">
    <source>
        <dbReference type="EMBL" id="PSS34106.1"/>
    </source>
</evidence>
<dbReference type="Pfam" id="PF05699">
    <property type="entry name" value="Dimer_Tnp_hAT"/>
    <property type="match status" value="1"/>
</dbReference>
<accession>A0A2R6RVS0</accession>
<dbReference type="PANTHER" id="PTHR46481">
    <property type="entry name" value="ZINC FINGER BED DOMAIN-CONTAINING PROTEIN 4"/>
    <property type="match status" value="1"/>
</dbReference>
<dbReference type="EMBL" id="MLYV02000154">
    <property type="protein sequence ID" value="PSS34106.1"/>
    <property type="molecule type" value="Genomic_DNA"/>
</dbReference>
<dbReference type="SUPFAM" id="SSF53098">
    <property type="entry name" value="Ribonuclease H-like"/>
    <property type="match status" value="1"/>
</dbReference>
<keyword evidence="4" id="KW-0862">Zinc</keyword>
<name>A0A2R6RVS0_9APHY</name>
<dbReference type="InterPro" id="IPR008906">
    <property type="entry name" value="HATC_C_dom"/>
</dbReference>
<dbReference type="AlphaFoldDB" id="A0A2R6RVS0"/>
<comment type="caution">
    <text evidence="8">The sequence shown here is derived from an EMBL/GenBank/DDBJ whole genome shotgun (WGS) entry which is preliminary data.</text>
</comment>
<dbReference type="InterPro" id="IPR012337">
    <property type="entry name" value="RNaseH-like_sf"/>
</dbReference>
<protein>
    <recommendedName>
        <fullName evidence="6">HAT C-terminal dimerisation domain-containing protein</fullName>
    </recommendedName>
</protein>
<dbReference type="Proteomes" id="UP000186601">
    <property type="component" value="Unassembled WGS sequence"/>
</dbReference>
<evidence type="ECO:0000313" key="7">
    <source>
        <dbReference type="EMBL" id="PSR76351.1"/>
    </source>
</evidence>
<evidence type="ECO:0000256" key="4">
    <source>
        <dbReference type="ARBA" id="ARBA00022833"/>
    </source>
</evidence>
<proteinExistence type="predicted"/>
<keyword evidence="3" id="KW-0863">Zinc-finger</keyword>
<evidence type="ECO:0000313" key="9">
    <source>
        <dbReference type="Proteomes" id="UP000186601"/>
    </source>
</evidence>
<keyword evidence="5" id="KW-0539">Nucleus</keyword>
<evidence type="ECO:0000256" key="2">
    <source>
        <dbReference type="ARBA" id="ARBA00022723"/>
    </source>
</evidence>
<keyword evidence="9" id="KW-1185">Reference proteome</keyword>
<dbReference type="PANTHER" id="PTHR46481:SF10">
    <property type="entry name" value="ZINC FINGER BED DOMAIN-CONTAINING PROTEIN 39"/>
    <property type="match status" value="1"/>
</dbReference>
<feature type="domain" description="HAT C-terminal dimerisation" evidence="6">
    <location>
        <begin position="471"/>
        <end position="549"/>
    </location>
</feature>
<dbReference type="EMBL" id="MLYV02000849">
    <property type="protein sequence ID" value="PSR76351.1"/>
    <property type="molecule type" value="Genomic_DNA"/>
</dbReference>
<dbReference type="GO" id="GO:0046983">
    <property type="term" value="F:protein dimerization activity"/>
    <property type="evidence" value="ECO:0007669"/>
    <property type="project" value="InterPro"/>
</dbReference>
<evidence type="ECO:0000259" key="6">
    <source>
        <dbReference type="Pfam" id="PF05699"/>
    </source>
</evidence>
<dbReference type="GO" id="GO:0005634">
    <property type="term" value="C:nucleus"/>
    <property type="evidence" value="ECO:0007669"/>
    <property type="project" value="UniProtKB-SubCell"/>
</dbReference>
<dbReference type="InterPro" id="IPR052035">
    <property type="entry name" value="ZnF_BED_domain_contain"/>
</dbReference>
<keyword evidence="2" id="KW-0479">Metal-binding</keyword>
<evidence type="ECO:0000256" key="5">
    <source>
        <dbReference type="ARBA" id="ARBA00023242"/>
    </source>
</evidence>
<organism evidence="8 9">
    <name type="scientific">Hermanssonia centrifuga</name>
    <dbReference type="NCBI Taxonomy" id="98765"/>
    <lineage>
        <taxon>Eukaryota</taxon>
        <taxon>Fungi</taxon>
        <taxon>Dikarya</taxon>
        <taxon>Basidiomycota</taxon>
        <taxon>Agaricomycotina</taxon>
        <taxon>Agaricomycetes</taxon>
        <taxon>Polyporales</taxon>
        <taxon>Meruliaceae</taxon>
        <taxon>Hermanssonia</taxon>
    </lineage>
</organism>
<evidence type="ECO:0000256" key="1">
    <source>
        <dbReference type="ARBA" id="ARBA00004123"/>
    </source>
</evidence>
<evidence type="ECO:0000256" key="3">
    <source>
        <dbReference type="ARBA" id="ARBA00022771"/>
    </source>
</evidence>
<dbReference type="GO" id="GO:0008270">
    <property type="term" value="F:zinc ion binding"/>
    <property type="evidence" value="ECO:0007669"/>
    <property type="project" value="UniProtKB-KW"/>
</dbReference>
<reference evidence="8 9" key="1">
    <citation type="submission" date="2018-02" db="EMBL/GenBank/DDBJ databases">
        <title>Genome sequence of the basidiomycete white-rot fungus Phlebia centrifuga.</title>
        <authorList>
            <person name="Granchi Z."/>
            <person name="Peng M."/>
            <person name="de Vries R.P."/>
            <person name="Hilden K."/>
            <person name="Makela M.R."/>
            <person name="Grigoriev I."/>
            <person name="Riley R."/>
        </authorList>
    </citation>
    <scope>NUCLEOTIDE SEQUENCE [LARGE SCALE GENOMIC DNA]</scope>
    <source>
        <strain evidence="8 9">FBCC195</strain>
    </source>
</reference>
<sequence>MLPGDVKLRKQVASTEKLKQKQLDEHLKEVPRKEHIAAYSHQPIQALEHPAFKTMIDIASRAREAVSIPSQKVAMQEIIRMFNEYMVDLKARFAADNVDGYFAVTAHWIEAVTEDQWELKNAIIGFTYLNNAHNGKRLGQVLFKIVDRLGIADCIGHVTCDNAKNNGTMLAESAAQVQARMGKIFNPKKSQINCLGHVINLATQAVLNTYSKTPHFDPANPENHIPETAGLIRAICVKERSSAKRKETYHTIQVREGIDKPRQLLLDMKFIATFAYKIALQEKDITKRRKLDALTLSADEWERVELFIQLLAHADDKQQCFSSESQPCLQYAIPALEGLHKAWSAHVERVKYAHFADTLQAGIDKIAEYYDKTGDSDAYIICIYLAPEIKGSHFKKHWSLELQQEAKELIKRVFREHYSVLSKDSQVPEQTQKLSTGKARMRLRALSDDELETEVIATAPSRSMGKPWLPEFRHYLNMAEHVQGDMSAVKWWGLNAHRYPVWASLARDYLSIMATSVSSERAFSQGGITVSKRRNRLKGDVVEALQCLKCAIRQDLLFAPADPSSALELSGKNDDGLESDGSAIENIAEQSSWDIMLDNDEDMYDTTVDDI</sequence>